<feature type="transmembrane region" description="Helical" evidence="12">
    <location>
        <begin position="399"/>
        <end position="417"/>
    </location>
</feature>
<keyword evidence="9 12" id="KW-0472">Membrane</keyword>
<dbReference type="GO" id="GO:0006811">
    <property type="term" value="P:monoatomic ion transport"/>
    <property type="evidence" value="ECO:0007669"/>
    <property type="project" value="UniProtKB-KW"/>
</dbReference>
<feature type="transmembrane region" description="Helical" evidence="12">
    <location>
        <begin position="423"/>
        <end position="447"/>
    </location>
</feature>
<evidence type="ECO:0000256" key="7">
    <source>
        <dbReference type="ARBA" id="ARBA00022989"/>
    </source>
</evidence>
<comment type="subcellular location">
    <subcellularLocation>
        <location evidence="2">Cell membrane</location>
        <topology evidence="2">Multi-pass membrane protein</topology>
    </subcellularLocation>
</comment>
<evidence type="ECO:0000256" key="4">
    <source>
        <dbReference type="ARBA" id="ARBA00022448"/>
    </source>
</evidence>
<evidence type="ECO:0000256" key="3">
    <source>
        <dbReference type="ARBA" id="ARBA00021242"/>
    </source>
</evidence>
<comment type="caution">
    <text evidence="13">The sequence shown here is derived from an EMBL/GenBank/DDBJ whole genome shotgun (WGS) entry which is preliminary data.</text>
</comment>
<dbReference type="InterPro" id="IPR008509">
    <property type="entry name" value="MOT2/MFSD5"/>
</dbReference>
<keyword evidence="14" id="KW-1185">Reference proteome</keyword>
<dbReference type="GO" id="GO:0005886">
    <property type="term" value="C:plasma membrane"/>
    <property type="evidence" value="ECO:0007669"/>
    <property type="project" value="UniProtKB-SubCell"/>
</dbReference>
<dbReference type="PANTHER" id="PTHR23516">
    <property type="entry name" value="SAM (S-ADENOSYL METHIONINE) TRANSPORTER"/>
    <property type="match status" value="1"/>
</dbReference>
<evidence type="ECO:0000256" key="9">
    <source>
        <dbReference type="ARBA" id="ARBA00023136"/>
    </source>
</evidence>
<keyword evidence="5" id="KW-1003">Cell membrane</keyword>
<comment type="function">
    <text evidence="1">Mediates high-affinity intracellular uptake of the rare oligo-element molybdenum.</text>
</comment>
<dbReference type="InterPro" id="IPR036259">
    <property type="entry name" value="MFS_trans_sf"/>
</dbReference>
<name>A0AAV1IAQ4_9CHLO</name>
<feature type="transmembrane region" description="Helical" evidence="12">
    <location>
        <begin position="251"/>
        <end position="272"/>
    </location>
</feature>
<feature type="transmembrane region" description="Helical" evidence="12">
    <location>
        <begin position="75"/>
        <end position="94"/>
    </location>
</feature>
<feature type="transmembrane region" description="Helical" evidence="12">
    <location>
        <begin position="284"/>
        <end position="306"/>
    </location>
</feature>
<dbReference type="SUPFAM" id="SSF103473">
    <property type="entry name" value="MFS general substrate transporter"/>
    <property type="match status" value="1"/>
</dbReference>
<keyword evidence="6 12" id="KW-0812">Transmembrane</keyword>
<organism evidence="13 14">
    <name type="scientific">Coccomyxa viridis</name>
    <dbReference type="NCBI Taxonomy" id="1274662"/>
    <lineage>
        <taxon>Eukaryota</taxon>
        <taxon>Viridiplantae</taxon>
        <taxon>Chlorophyta</taxon>
        <taxon>core chlorophytes</taxon>
        <taxon>Trebouxiophyceae</taxon>
        <taxon>Trebouxiophyceae incertae sedis</taxon>
        <taxon>Coccomyxaceae</taxon>
        <taxon>Coccomyxa</taxon>
    </lineage>
</organism>
<keyword evidence="8" id="KW-0406">Ion transport</keyword>
<keyword evidence="7 12" id="KW-1133">Transmembrane helix</keyword>
<evidence type="ECO:0000256" key="2">
    <source>
        <dbReference type="ARBA" id="ARBA00004651"/>
    </source>
</evidence>
<evidence type="ECO:0000313" key="14">
    <source>
        <dbReference type="Proteomes" id="UP001314263"/>
    </source>
</evidence>
<reference evidence="13 14" key="1">
    <citation type="submission" date="2023-10" db="EMBL/GenBank/DDBJ databases">
        <authorList>
            <person name="Maclean D."/>
            <person name="Macfadyen A."/>
        </authorList>
    </citation>
    <scope>NUCLEOTIDE SEQUENCE [LARGE SCALE GENOMIC DNA]</scope>
</reference>
<dbReference type="GO" id="GO:0015098">
    <property type="term" value="F:molybdate ion transmembrane transporter activity"/>
    <property type="evidence" value="ECO:0007669"/>
    <property type="project" value="InterPro"/>
</dbReference>
<evidence type="ECO:0000256" key="8">
    <source>
        <dbReference type="ARBA" id="ARBA00023065"/>
    </source>
</evidence>
<dbReference type="Proteomes" id="UP001314263">
    <property type="component" value="Unassembled WGS sequence"/>
</dbReference>
<accession>A0AAV1IAQ4</accession>
<evidence type="ECO:0000313" key="13">
    <source>
        <dbReference type="EMBL" id="CAK0784454.1"/>
    </source>
</evidence>
<sequence>METFLLLVFAAVAAIAALLELSKRQSSKQETTNRDFIRFRNNYVLVYALMMAGDWLQGPYVYALYQYYGFDRGQIGRLFIGGFASSMVFGTLVGSLADKHGRKKAALLYVLTYTSGCVTKHFNDFNVLFVGRIFSGVATSLLYSAFESWLVAEHKKRGYDEDWLGGTFSQAVFVGNGLMAILSGFLAHTLVELLSLGPVAPFDAAHAVLLLGGLLVLATWTENTGDDNHEQKGLWHQLSTAVRAIQKDRKIALLGAIQSLFEASMYTFVFLWTPALSPNGEKVAHGMVFACFMMSCMAGSTLAGRLLSDSARHSVSHYMKNVHGLAALALAVPVFFHWNMQSEDEDRMPAWASTGLDWRGRIQLVAFCIFELLVGIFWPSMMKLRSQYVPEGIRATTLNLFRVPLNLFVCLVLYNVGSVPLSAMFGMCSLFLLTAMYCQHSFLLLSVKSRVQSQLRKGLSSSFHSRA</sequence>
<evidence type="ECO:0000256" key="1">
    <source>
        <dbReference type="ARBA" id="ARBA00003019"/>
    </source>
</evidence>
<dbReference type="CDD" id="cd17487">
    <property type="entry name" value="MFS_MFSD5_like"/>
    <property type="match status" value="1"/>
</dbReference>
<protein>
    <recommendedName>
        <fullName evidence="3">Molybdate-anion transporter</fullName>
    </recommendedName>
    <alternativeName>
        <fullName evidence="10">Major facilitator superfamily domain-containing protein 5</fullName>
    </alternativeName>
    <alternativeName>
        <fullName evidence="11">Molybdate transporter 2 homolog</fullName>
    </alternativeName>
</protein>
<keyword evidence="4" id="KW-0813">Transport</keyword>
<feature type="transmembrane region" description="Helical" evidence="12">
    <location>
        <begin position="163"/>
        <end position="187"/>
    </location>
</feature>
<dbReference type="Pfam" id="PF05631">
    <property type="entry name" value="MFS_5"/>
    <property type="match status" value="1"/>
</dbReference>
<dbReference type="AlphaFoldDB" id="A0AAV1IAQ4"/>
<evidence type="ECO:0000256" key="5">
    <source>
        <dbReference type="ARBA" id="ARBA00022475"/>
    </source>
</evidence>
<dbReference type="Gene3D" id="1.20.1250.20">
    <property type="entry name" value="MFS general substrate transporter like domains"/>
    <property type="match status" value="1"/>
</dbReference>
<feature type="transmembrane region" description="Helical" evidence="12">
    <location>
        <begin position="318"/>
        <end position="338"/>
    </location>
</feature>
<evidence type="ECO:0000256" key="12">
    <source>
        <dbReference type="SAM" id="Phobius"/>
    </source>
</evidence>
<evidence type="ECO:0000256" key="11">
    <source>
        <dbReference type="ARBA" id="ARBA00032555"/>
    </source>
</evidence>
<dbReference type="EMBL" id="CAUYUE010000010">
    <property type="protein sequence ID" value="CAK0784454.1"/>
    <property type="molecule type" value="Genomic_DNA"/>
</dbReference>
<evidence type="ECO:0000256" key="6">
    <source>
        <dbReference type="ARBA" id="ARBA00022692"/>
    </source>
</evidence>
<gene>
    <name evidence="13" type="ORF">CVIRNUC_007658</name>
</gene>
<feature type="transmembrane region" description="Helical" evidence="12">
    <location>
        <begin position="43"/>
        <end position="63"/>
    </location>
</feature>
<evidence type="ECO:0000256" key="10">
    <source>
        <dbReference type="ARBA" id="ARBA00030646"/>
    </source>
</evidence>
<feature type="transmembrane region" description="Helical" evidence="12">
    <location>
        <begin position="6"/>
        <end position="22"/>
    </location>
</feature>
<proteinExistence type="predicted"/>
<dbReference type="PANTHER" id="PTHR23516:SF1">
    <property type="entry name" value="MOLYBDATE-ANION TRANSPORTER"/>
    <property type="match status" value="1"/>
</dbReference>
<feature type="transmembrane region" description="Helical" evidence="12">
    <location>
        <begin position="358"/>
        <end position="378"/>
    </location>
</feature>
<feature type="transmembrane region" description="Helical" evidence="12">
    <location>
        <begin position="199"/>
        <end position="220"/>
    </location>
</feature>